<dbReference type="OrthoDB" id="166296at2"/>
<organism evidence="2 3">
    <name type="scientific">Litorilinea aerophila</name>
    <dbReference type="NCBI Taxonomy" id="1204385"/>
    <lineage>
        <taxon>Bacteria</taxon>
        <taxon>Bacillati</taxon>
        <taxon>Chloroflexota</taxon>
        <taxon>Caldilineae</taxon>
        <taxon>Caldilineales</taxon>
        <taxon>Caldilineaceae</taxon>
        <taxon>Litorilinea</taxon>
    </lineage>
</organism>
<evidence type="ECO:0000313" key="3">
    <source>
        <dbReference type="Proteomes" id="UP000317371"/>
    </source>
</evidence>
<dbReference type="InterPro" id="IPR002109">
    <property type="entry name" value="Glutaredoxin"/>
</dbReference>
<dbReference type="Proteomes" id="UP000317371">
    <property type="component" value="Unassembled WGS sequence"/>
</dbReference>
<dbReference type="Pfam" id="PF00462">
    <property type="entry name" value="Glutaredoxin"/>
    <property type="match status" value="1"/>
</dbReference>
<comment type="caution">
    <text evidence="2">The sequence shown here is derived from an EMBL/GenBank/DDBJ whole genome shotgun (WGS) entry which is preliminary data.</text>
</comment>
<accession>A0A540VJE1</accession>
<dbReference type="AlphaFoldDB" id="A0A540VJE1"/>
<evidence type="ECO:0000259" key="1">
    <source>
        <dbReference type="Pfam" id="PF00462"/>
    </source>
</evidence>
<feature type="domain" description="Glutaredoxin" evidence="1">
    <location>
        <begin position="9"/>
        <end position="66"/>
    </location>
</feature>
<dbReference type="Gene3D" id="3.40.30.10">
    <property type="entry name" value="Glutaredoxin"/>
    <property type="match status" value="1"/>
</dbReference>
<sequence length="85" mass="10122">MLGYAPNIQLFGRRWCAHTQMLRRYLDRLGVPYVYRDMDRDPQARAQVRWWTGRDVNPVLYIDGNVLVEPTLEEVNWALRSHAYA</sequence>
<dbReference type="InterPro" id="IPR036249">
    <property type="entry name" value="Thioredoxin-like_sf"/>
</dbReference>
<name>A0A540VJE1_9CHLR</name>
<dbReference type="EMBL" id="VIGC01000006">
    <property type="protein sequence ID" value="TQE96880.1"/>
    <property type="molecule type" value="Genomic_DNA"/>
</dbReference>
<dbReference type="CDD" id="cd02976">
    <property type="entry name" value="NrdH"/>
    <property type="match status" value="1"/>
</dbReference>
<proteinExistence type="predicted"/>
<dbReference type="PROSITE" id="PS51354">
    <property type="entry name" value="GLUTAREDOXIN_2"/>
    <property type="match status" value="1"/>
</dbReference>
<dbReference type="SUPFAM" id="SSF52833">
    <property type="entry name" value="Thioredoxin-like"/>
    <property type="match status" value="1"/>
</dbReference>
<evidence type="ECO:0000313" key="2">
    <source>
        <dbReference type="EMBL" id="TQE96880.1"/>
    </source>
</evidence>
<protein>
    <submittedName>
        <fullName evidence="2">Glutaredoxin family protein</fullName>
    </submittedName>
</protein>
<gene>
    <name evidence="2" type="ORF">FKZ61_06305</name>
</gene>
<keyword evidence="3" id="KW-1185">Reference proteome</keyword>
<reference evidence="2 3" key="1">
    <citation type="submission" date="2019-06" db="EMBL/GenBank/DDBJ databases">
        <title>Genome sequence of Litorilinea aerophila BAA-2444.</title>
        <authorList>
            <person name="Maclea K.S."/>
            <person name="Maurais E.G."/>
            <person name="Iannazzi L.C."/>
        </authorList>
    </citation>
    <scope>NUCLEOTIDE SEQUENCE [LARGE SCALE GENOMIC DNA]</scope>
    <source>
        <strain evidence="2 3">ATCC BAA-2444</strain>
    </source>
</reference>
<dbReference type="InParanoid" id="A0A540VJE1"/>